<evidence type="ECO:0000256" key="1">
    <source>
        <dbReference type="SAM" id="MobiDB-lite"/>
    </source>
</evidence>
<proteinExistence type="predicted"/>
<reference evidence="2 3" key="1">
    <citation type="submission" date="2021-06" db="EMBL/GenBank/DDBJ databases">
        <authorList>
            <person name="Palmer J.M."/>
        </authorList>
    </citation>
    <scope>NUCLEOTIDE SEQUENCE [LARGE SCALE GENOMIC DNA]</scope>
    <source>
        <strain evidence="2 3">MEX-2019</strain>
        <tissue evidence="2">Muscle</tissue>
    </source>
</reference>
<dbReference type="AlphaFoldDB" id="A0AAV9S0V8"/>
<protein>
    <submittedName>
        <fullName evidence="2">Uncharacterized protein</fullName>
    </submittedName>
</protein>
<dbReference type="Proteomes" id="UP001311232">
    <property type="component" value="Unassembled WGS sequence"/>
</dbReference>
<name>A0AAV9S0V8_9TELE</name>
<feature type="region of interest" description="Disordered" evidence="1">
    <location>
        <begin position="64"/>
        <end position="140"/>
    </location>
</feature>
<gene>
    <name evidence="2" type="ORF">CRENBAI_010629</name>
</gene>
<dbReference type="EMBL" id="JAHHUM010001069">
    <property type="protein sequence ID" value="KAK5614872.1"/>
    <property type="molecule type" value="Genomic_DNA"/>
</dbReference>
<evidence type="ECO:0000313" key="3">
    <source>
        <dbReference type="Proteomes" id="UP001311232"/>
    </source>
</evidence>
<accession>A0AAV9S0V8</accession>
<sequence>MTTDPMNKFVMTCVTEDPGMQTSRQQDARLVLPHNTGLERAKTAWAELQRAWETVLWQTKTRDYSLQPSRQRTWDPPPRAEQRGGAPRRRRCSYGRRKTSALLLDQGAQPGEQAENGTEPPHAPSSVAEPSNPWRSPAYHSRGPILVETFCQDLCNGGPRNADEQAA</sequence>
<comment type="caution">
    <text evidence="2">The sequence shown here is derived from an EMBL/GenBank/DDBJ whole genome shotgun (WGS) entry which is preliminary data.</text>
</comment>
<keyword evidence="3" id="KW-1185">Reference proteome</keyword>
<evidence type="ECO:0000313" key="2">
    <source>
        <dbReference type="EMBL" id="KAK5614872.1"/>
    </source>
</evidence>
<organism evidence="2 3">
    <name type="scientific">Crenichthys baileyi</name>
    <name type="common">White River springfish</name>
    <dbReference type="NCBI Taxonomy" id="28760"/>
    <lineage>
        <taxon>Eukaryota</taxon>
        <taxon>Metazoa</taxon>
        <taxon>Chordata</taxon>
        <taxon>Craniata</taxon>
        <taxon>Vertebrata</taxon>
        <taxon>Euteleostomi</taxon>
        <taxon>Actinopterygii</taxon>
        <taxon>Neopterygii</taxon>
        <taxon>Teleostei</taxon>
        <taxon>Neoteleostei</taxon>
        <taxon>Acanthomorphata</taxon>
        <taxon>Ovalentaria</taxon>
        <taxon>Atherinomorphae</taxon>
        <taxon>Cyprinodontiformes</taxon>
        <taxon>Goodeidae</taxon>
        <taxon>Crenichthys</taxon>
    </lineage>
</organism>
<feature type="compositionally biased region" description="Basic residues" evidence="1">
    <location>
        <begin position="86"/>
        <end position="99"/>
    </location>
</feature>